<keyword evidence="1" id="KW-0812">Transmembrane</keyword>
<protein>
    <recommendedName>
        <fullName evidence="6">FecR family protein</fullName>
    </recommendedName>
</protein>
<sequence length="332" mass="37202">MNQDRKKELLKKFAERSLSPSEEQEFWEMAASGEYMSLLDDEADLDISQTISTPDDIGDSIASIKYNLTAKIRADKRKSLKPLLRIAAAIAAVLLIFAGIKGYQYYRYVQDTKTFITVQASVGKTLRVVLPDSSSVTVSSGSVLRYPKAFPTDERRVYLQTGEAFFEVTKNPKKPFSVESGELQTTALGTSFTVKYNPVHHWSKVNLYTGKVAITPTDKSSSRSSVYLSPGKAYEYAAGGGTLSSFTLKPFNPLTTGLAFERTSFKEAIYKMSSWYKINIEFDKVATRNFTVNGDFNGKKAEEVLSSLAFIYQLKLTKKDSLTYEFITQSRY</sequence>
<accession>A0ABP9FSV5</accession>
<feature type="domain" description="FecR protein" evidence="2">
    <location>
        <begin position="118"/>
        <end position="212"/>
    </location>
</feature>
<dbReference type="Pfam" id="PF16344">
    <property type="entry name" value="FecR_C"/>
    <property type="match status" value="1"/>
</dbReference>
<organism evidence="4 5">
    <name type="scientific">Mucilaginibacter defluvii</name>
    <dbReference type="NCBI Taxonomy" id="1196019"/>
    <lineage>
        <taxon>Bacteria</taxon>
        <taxon>Pseudomonadati</taxon>
        <taxon>Bacteroidota</taxon>
        <taxon>Sphingobacteriia</taxon>
        <taxon>Sphingobacteriales</taxon>
        <taxon>Sphingobacteriaceae</taxon>
        <taxon>Mucilaginibacter</taxon>
    </lineage>
</organism>
<dbReference type="Proteomes" id="UP001501436">
    <property type="component" value="Unassembled WGS sequence"/>
</dbReference>
<proteinExistence type="predicted"/>
<evidence type="ECO:0000256" key="1">
    <source>
        <dbReference type="SAM" id="Phobius"/>
    </source>
</evidence>
<name>A0ABP9FSV5_9SPHI</name>
<reference evidence="5" key="1">
    <citation type="journal article" date="2019" name="Int. J. Syst. Evol. Microbiol.">
        <title>The Global Catalogue of Microorganisms (GCM) 10K type strain sequencing project: providing services to taxonomists for standard genome sequencing and annotation.</title>
        <authorList>
            <consortium name="The Broad Institute Genomics Platform"/>
            <consortium name="The Broad Institute Genome Sequencing Center for Infectious Disease"/>
            <person name="Wu L."/>
            <person name="Ma J."/>
        </authorList>
    </citation>
    <scope>NUCLEOTIDE SEQUENCE [LARGE SCALE GENOMIC DNA]</scope>
    <source>
        <strain evidence="5">JCM 18283</strain>
    </source>
</reference>
<dbReference type="Gene3D" id="3.55.50.30">
    <property type="match status" value="1"/>
</dbReference>
<dbReference type="InterPro" id="IPR006860">
    <property type="entry name" value="FecR"/>
</dbReference>
<dbReference type="PIRSF" id="PIRSF018266">
    <property type="entry name" value="FecR"/>
    <property type="match status" value="1"/>
</dbReference>
<dbReference type="PANTHER" id="PTHR30273:SF2">
    <property type="entry name" value="PROTEIN FECR"/>
    <property type="match status" value="1"/>
</dbReference>
<dbReference type="InterPro" id="IPR032508">
    <property type="entry name" value="FecR_C"/>
</dbReference>
<dbReference type="Pfam" id="PF04773">
    <property type="entry name" value="FecR"/>
    <property type="match status" value="1"/>
</dbReference>
<feature type="transmembrane region" description="Helical" evidence="1">
    <location>
        <begin position="83"/>
        <end position="106"/>
    </location>
</feature>
<dbReference type="Gene3D" id="2.60.120.1440">
    <property type="match status" value="1"/>
</dbReference>
<evidence type="ECO:0000259" key="3">
    <source>
        <dbReference type="Pfam" id="PF16344"/>
    </source>
</evidence>
<dbReference type="EMBL" id="BAABJI010000002">
    <property type="protein sequence ID" value="GAA4914816.1"/>
    <property type="molecule type" value="Genomic_DNA"/>
</dbReference>
<keyword evidence="5" id="KW-1185">Reference proteome</keyword>
<evidence type="ECO:0008006" key="6">
    <source>
        <dbReference type="Google" id="ProtNLM"/>
    </source>
</evidence>
<feature type="domain" description="Protein FecR C-terminal" evidence="3">
    <location>
        <begin position="258"/>
        <end position="320"/>
    </location>
</feature>
<evidence type="ECO:0000313" key="4">
    <source>
        <dbReference type="EMBL" id="GAA4914816.1"/>
    </source>
</evidence>
<keyword evidence="1" id="KW-1133">Transmembrane helix</keyword>
<gene>
    <name evidence="4" type="ORF">GCM10023313_17770</name>
</gene>
<evidence type="ECO:0000259" key="2">
    <source>
        <dbReference type="Pfam" id="PF04773"/>
    </source>
</evidence>
<dbReference type="InterPro" id="IPR012373">
    <property type="entry name" value="Ferrdict_sens_TM"/>
</dbReference>
<evidence type="ECO:0000313" key="5">
    <source>
        <dbReference type="Proteomes" id="UP001501436"/>
    </source>
</evidence>
<dbReference type="PANTHER" id="PTHR30273">
    <property type="entry name" value="PERIPLASMIC SIGNAL SENSOR AND SIGMA FACTOR ACTIVATOR FECR-RELATED"/>
    <property type="match status" value="1"/>
</dbReference>
<keyword evidence="1" id="KW-0472">Membrane</keyword>
<comment type="caution">
    <text evidence="4">The sequence shown here is derived from an EMBL/GenBank/DDBJ whole genome shotgun (WGS) entry which is preliminary data.</text>
</comment>